<keyword evidence="3" id="KW-1185">Reference proteome</keyword>
<keyword evidence="1" id="KW-1133">Transmembrane helix</keyword>
<gene>
    <name evidence="2" type="ORF">ISF26_12360</name>
</gene>
<evidence type="ECO:0000256" key="1">
    <source>
        <dbReference type="SAM" id="Phobius"/>
    </source>
</evidence>
<dbReference type="EMBL" id="CP063845">
    <property type="protein sequence ID" value="UFP92636.1"/>
    <property type="molecule type" value="Genomic_DNA"/>
</dbReference>
<dbReference type="Pfam" id="PF19473">
    <property type="entry name" value="DUF6010"/>
    <property type="match status" value="1"/>
</dbReference>
<feature type="transmembrane region" description="Helical" evidence="1">
    <location>
        <begin position="41"/>
        <end position="70"/>
    </location>
</feature>
<accession>A0ABY3PG55</accession>
<keyword evidence="1" id="KW-0472">Membrane</keyword>
<feature type="transmembrane region" description="Helical" evidence="1">
    <location>
        <begin position="12"/>
        <end position="29"/>
    </location>
</feature>
<evidence type="ECO:0008006" key="4">
    <source>
        <dbReference type="Google" id="ProtNLM"/>
    </source>
</evidence>
<evidence type="ECO:0000313" key="2">
    <source>
        <dbReference type="EMBL" id="UFP92636.1"/>
    </source>
</evidence>
<sequence>MNATPELGIAEWIAPIAVAMVFIAACSLIREPARRNFSAIVLAGAGAAYLNGGLGLWEFAFCSLITFLAYRGLADYRYIGIGWVLHTVWDVLHHFYGNPIVPFVPTSSAGCAICDLVLAGWYFLGAPSVYSVFVNKEDPTG</sequence>
<dbReference type="Proteomes" id="UP001054846">
    <property type="component" value="Chromosome"/>
</dbReference>
<keyword evidence="1" id="KW-0812">Transmembrane</keyword>
<reference evidence="2 3" key="1">
    <citation type="journal article" date="2021" name="Genome Biol. Evol.">
        <title>Complete Genome Sequencing of a Novel Gloeobacter Species from a Waterfall Cave in Mexico.</title>
        <authorList>
            <person name="Saw J.H."/>
            <person name="Cardona T."/>
            <person name="Montejano G."/>
        </authorList>
    </citation>
    <scope>NUCLEOTIDE SEQUENCE [LARGE SCALE GENOMIC DNA]</scope>
    <source>
        <strain evidence="2">MG652769</strain>
    </source>
</reference>
<name>A0ABY3PG55_9CYAN</name>
<organism evidence="2 3">
    <name type="scientific">Gloeobacter morelensis MG652769</name>
    <dbReference type="NCBI Taxonomy" id="2781736"/>
    <lineage>
        <taxon>Bacteria</taxon>
        <taxon>Bacillati</taxon>
        <taxon>Cyanobacteriota</taxon>
        <taxon>Cyanophyceae</taxon>
        <taxon>Gloeobacterales</taxon>
        <taxon>Gloeobacteraceae</taxon>
        <taxon>Gloeobacter</taxon>
        <taxon>Gloeobacter morelensis</taxon>
    </lineage>
</organism>
<dbReference type="InterPro" id="IPR046052">
    <property type="entry name" value="DUF6010"/>
</dbReference>
<proteinExistence type="predicted"/>
<protein>
    <recommendedName>
        <fullName evidence="4">Integral membrane protein</fullName>
    </recommendedName>
</protein>
<evidence type="ECO:0000313" key="3">
    <source>
        <dbReference type="Proteomes" id="UP001054846"/>
    </source>
</evidence>